<sequence>MTLAADIKTILEKAVTAPNGPAGLVYGAVDAKGNFLVCEAAGKRVLGKDEPMTTDSFFPLFSTTKLLATIGALQLVEQGKLSLDEPIHTVLPEILKVNYLKPDGTLVEPAPRAWTEKITLRILLSHTSGFGYGFFNSSLEKLWRQRGGPDELNGTREGTLDTPLTFEPGTRWQYGVGIDWAGEAIARVSGLGLGEYLKQNVFAPLGVADEITFRLTPAQAAKLVGHHQRGPDGVLRPAEHLGLVHNATFESAGAGALGTAGGYLTVLSALLNGGVGANGARILKEETVKSMFVNQVPDGVPGLGETIVPARPELTNPVPTPPGMRKGWGLSFELNLVNSLLLFVTGFLFHFAQDPLPTGRSANSGLWAGLANLYYTVDPTKGVATMILSQSFPFFDPAVLAPLLDAEQVIYASLT</sequence>
<dbReference type="OMA" id="YLRFCRM"/>
<protein>
    <submittedName>
        <fullName evidence="2">Beta-lactamase/transpeptidase-like protein</fullName>
    </submittedName>
</protein>
<dbReference type="AlphaFoldDB" id="J0WVF1"/>
<feature type="domain" description="Beta-lactamase-related" evidence="1">
    <location>
        <begin position="33"/>
        <end position="406"/>
    </location>
</feature>
<dbReference type="InParanoid" id="J0WVF1"/>
<dbReference type="Pfam" id="PF00144">
    <property type="entry name" value="Beta-lactamase"/>
    <property type="match status" value="1"/>
</dbReference>
<dbReference type="InterPro" id="IPR001466">
    <property type="entry name" value="Beta-lactam-related"/>
</dbReference>
<organism evidence="2 3">
    <name type="scientific">Auricularia subglabra (strain TFB-10046 / SS5)</name>
    <name type="common">White-rot fungus</name>
    <name type="synonym">Auricularia delicata (strain TFB10046)</name>
    <dbReference type="NCBI Taxonomy" id="717982"/>
    <lineage>
        <taxon>Eukaryota</taxon>
        <taxon>Fungi</taxon>
        <taxon>Dikarya</taxon>
        <taxon>Basidiomycota</taxon>
        <taxon>Agaricomycotina</taxon>
        <taxon>Agaricomycetes</taxon>
        <taxon>Auriculariales</taxon>
        <taxon>Auriculariaceae</taxon>
        <taxon>Auricularia</taxon>
    </lineage>
</organism>
<dbReference type="InterPro" id="IPR012338">
    <property type="entry name" value="Beta-lactam/transpept-like"/>
</dbReference>
<reference evidence="3" key="1">
    <citation type="journal article" date="2012" name="Science">
        <title>The Paleozoic origin of enzymatic lignin decomposition reconstructed from 31 fungal genomes.</title>
        <authorList>
            <person name="Floudas D."/>
            <person name="Binder M."/>
            <person name="Riley R."/>
            <person name="Barry K."/>
            <person name="Blanchette R.A."/>
            <person name="Henrissat B."/>
            <person name="Martinez A.T."/>
            <person name="Otillar R."/>
            <person name="Spatafora J.W."/>
            <person name="Yadav J.S."/>
            <person name="Aerts A."/>
            <person name="Benoit I."/>
            <person name="Boyd A."/>
            <person name="Carlson A."/>
            <person name="Copeland A."/>
            <person name="Coutinho P.M."/>
            <person name="de Vries R.P."/>
            <person name="Ferreira P."/>
            <person name="Findley K."/>
            <person name="Foster B."/>
            <person name="Gaskell J."/>
            <person name="Glotzer D."/>
            <person name="Gorecki P."/>
            <person name="Heitman J."/>
            <person name="Hesse C."/>
            <person name="Hori C."/>
            <person name="Igarashi K."/>
            <person name="Jurgens J.A."/>
            <person name="Kallen N."/>
            <person name="Kersten P."/>
            <person name="Kohler A."/>
            <person name="Kuees U."/>
            <person name="Kumar T.K.A."/>
            <person name="Kuo A."/>
            <person name="LaButti K."/>
            <person name="Larrondo L.F."/>
            <person name="Lindquist E."/>
            <person name="Ling A."/>
            <person name="Lombard V."/>
            <person name="Lucas S."/>
            <person name="Lundell T."/>
            <person name="Martin R."/>
            <person name="McLaughlin D.J."/>
            <person name="Morgenstern I."/>
            <person name="Morin E."/>
            <person name="Murat C."/>
            <person name="Nagy L.G."/>
            <person name="Nolan M."/>
            <person name="Ohm R.A."/>
            <person name="Patyshakuliyeva A."/>
            <person name="Rokas A."/>
            <person name="Ruiz-Duenas F.J."/>
            <person name="Sabat G."/>
            <person name="Salamov A."/>
            <person name="Samejima M."/>
            <person name="Schmutz J."/>
            <person name="Slot J.C."/>
            <person name="St John F."/>
            <person name="Stenlid J."/>
            <person name="Sun H."/>
            <person name="Sun S."/>
            <person name="Syed K."/>
            <person name="Tsang A."/>
            <person name="Wiebenga A."/>
            <person name="Young D."/>
            <person name="Pisabarro A."/>
            <person name="Eastwood D.C."/>
            <person name="Martin F."/>
            <person name="Cullen D."/>
            <person name="Grigoriev I.V."/>
            <person name="Hibbett D.S."/>
        </authorList>
    </citation>
    <scope>NUCLEOTIDE SEQUENCE [LARGE SCALE GENOMIC DNA]</scope>
    <source>
        <strain evidence="3">TFB10046</strain>
    </source>
</reference>
<evidence type="ECO:0000313" key="2">
    <source>
        <dbReference type="EMBL" id="EJD37012.1"/>
    </source>
</evidence>
<dbReference type="InterPro" id="IPR050789">
    <property type="entry name" value="Diverse_Enzym_Activities"/>
</dbReference>
<evidence type="ECO:0000313" key="3">
    <source>
        <dbReference type="Proteomes" id="UP000006514"/>
    </source>
</evidence>
<dbReference type="PANTHER" id="PTHR43283:SF3">
    <property type="entry name" value="BETA-LACTAMASE FAMILY PROTEIN (AFU_ORTHOLOGUE AFUA_5G07500)"/>
    <property type="match status" value="1"/>
</dbReference>
<dbReference type="Proteomes" id="UP000006514">
    <property type="component" value="Unassembled WGS sequence"/>
</dbReference>
<evidence type="ECO:0000259" key="1">
    <source>
        <dbReference type="Pfam" id="PF00144"/>
    </source>
</evidence>
<dbReference type="PANTHER" id="PTHR43283">
    <property type="entry name" value="BETA-LACTAMASE-RELATED"/>
    <property type="match status" value="1"/>
</dbReference>
<dbReference type="KEGG" id="adl:AURDEDRAFT_188204"/>
<proteinExistence type="predicted"/>
<accession>J0WVF1</accession>
<gene>
    <name evidence="2" type="ORF">AURDEDRAFT_188204</name>
</gene>
<dbReference type="EMBL" id="JH687849">
    <property type="protein sequence ID" value="EJD37012.1"/>
    <property type="molecule type" value="Genomic_DNA"/>
</dbReference>
<keyword evidence="3" id="KW-1185">Reference proteome</keyword>
<dbReference type="Gene3D" id="3.40.710.10">
    <property type="entry name" value="DD-peptidase/beta-lactamase superfamily"/>
    <property type="match status" value="1"/>
</dbReference>
<dbReference type="OrthoDB" id="428260at2759"/>
<dbReference type="SUPFAM" id="SSF56601">
    <property type="entry name" value="beta-lactamase/transpeptidase-like"/>
    <property type="match status" value="1"/>
</dbReference>
<dbReference type="eggNOG" id="ENOG502QQGR">
    <property type="taxonomic scope" value="Eukaryota"/>
</dbReference>
<name>J0WVF1_AURST</name>